<dbReference type="EMBL" id="CP000473">
    <property type="protein sequence ID" value="ABJ87377.1"/>
    <property type="molecule type" value="Genomic_DNA"/>
</dbReference>
<proteinExistence type="inferred from homology"/>
<dbReference type="GO" id="GO:0015562">
    <property type="term" value="F:efflux transmembrane transporter activity"/>
    <property type="evidence" value="ECO:0007669"/>
    <property type="project" value="InterPro"/>
</dbReference>
<dbReference type="InterPro" id="IPR010131">
    <property type="entry name" value="MdtP/NodT-like"/>
</dbReference>
<dbReference type="InParanoid" id="Q01SJ3"/>
<dbReference type="PANTHER" id="PTHR30203:SF24">
    <property type="entry name" value="BLR4935 PROTEIN"/>
    <property type="match status" value="1"/>
</dbReference>
<dbReference type="HOGENOM" id="CLU_012817_14_4_0"/>
<dbReference type="STRING" id="234267.Acid_6453"/>
<comment type="similarity">
    <text evidence="1">Belongs to the outer membrane factor (OMF) (TC 1.B.17) family.</text>
</comment>
<reference evidence="2" key="1">
    <citation type="submission" date="2006-10" db="EMBL/GenBank/DDBJ databases">
        <title>Complete sequence of Solibacter usitatus Ellin6076.</title>
        <authorList>
            <consortium name="US DOE Joint Genome Institute"/>
            <person name="Copeland A."/>
            <person name="Lucas S."/>
            <person name="Lapidus A."/>
            <person name="Barry K."/>
            <person name="Detter J.C."/>
            <person name="Glavina del Rio T."/>
            <person name="Hammon N."/>
            <person name="Israni S."/>
            <person name="Dalin E."/>
            <person name="Tice H."/>
            <person name="Pitluck S."/>
            <person name="Thompson L.S."/>
            <person name="Brettin T."/>
            <person name="Bruce D."/>
            <person name="Han C."/>
            <person name="Tapia R."/>
            <person name="Gilna P."/>
            <person name="Schmutz J."/>
            <person name="Larimer F."/>
            <person name="Land M."/>
            <person name="Hauser L."/>
            <person name="Kyrpides N."/>
            <person name="Mikhailova N."/>
            <person name="Janssen P.H."/>
            <person name="Kuske C.R."/>
            <person name="Richardson P."/>
        </authorList>
    </citation>
    <scope>NUCLEOTIDE SEQUENCE</scope>
    <source>
        <strain evidence="2">Ellin6076</strain>
    </source>
</reference>
<dbReference type="eggNOG" id="COG1538">
    <property type="taxonomic scope" value="Bacteria"/>
</dbReference>
<dbReference type="OrthoDB" id="9791261at2"/>
<dbReference type="AlphaFoldDB" id="Q01SJ3"/>
<dbReference type="PANTHER" id="PTHR30203">
    <property type="entry name" value="OUTER MEMBRANE CATION EFFLUX PROTEIN"/>
    <property type="match status" value="1"/>
</dbReference>
<dbReference type="Pfam" id="PF02321">
    <property type="entry name" value="OEP"/>
    <property type="match status" value="2"/>
</dbReference>
<evidence type="ECO:0000313" key="2">
    <source>
        <dbReference type="EMBL" id="ABJ87377.1"/>
    </source>
</evidence>
<gene>
    <name evidence="2" type="ordered locus">Acid_6453</name>
</gene>
<sequence length="418" mass="46984" precursor="true">MKKLQVIGSIALLSVRGLCAQTADHVTIEQAVQEAVDHNLGLLAERYNLSIADARIITAKLRPNPVLTAAVDYIDFQNHFNNDNQGGPTEYNIRTDFVLERGAKRERRIEVAQTAREVAQLQLLNTTRMLALDVENAFIDVLQAKDNLALARENLQAFRNIVEVNATRVRAGDLAKVELVRTQVAALQFQSAVRQAESKLKIAGNRLQTLMGRRVPSPTFEATGTMRRDSTPVVMETVATQALDLRPDLLALRKDQARSQAELRSQLAQGKVDFTVGTEFHRQFYNGNANALGVFFSSPLPVFNKNQGEIERARQEQQQILARIRAAEADVQNDVRNAWLQYATSRELLESIEHDLLDQAREVRTTMEYSYRRGEASLVEFLDAQRAFNDARQSYNDARADFARSLYTIDSISGKAVR</sequence>
<protein>
    <submittedName>
        <fullName evidence="2">Outer membrane efflux protein</fullName>
    </submittedName>
</protein>
<dbReference type="KEGG" id="sus:Acid_6453"/>
<evidence type="ECO:0000256" key="1">
    <source>
        <dbReference type="ARBA" id="ARBA00007613"/>
    </source>
</evidence>
<dbReference type="InterPro" id="IPR003423">
    <property type="entry name" value="OMP_efflux"/>
</dbReference>
<organism evidence="2">
    <name type="scientific">Solibacter usitatus (strain Ellin6076)</name>
    <dbReference type="NCBI Taxonomy" id="234267"/>
    <lineage>
        <taxon>Bacteria</taxon>
        <taxon>Pseudomonadati</taxon>
        <taxon>Acidobacteriota</taxon>
        <taxon>Terriglobia</taxon>
        <taxon>Bryobacterales</taxon>
        <taxon>Solibacteraceae</taxon>
        <taxon>Candidatus Solibacter</taxon>
    </lineage>
</organism>
<name>Q01SJ3_SOLUE</name>
<accession>Q01SJ3</accession>
<dbReference type="Gene3D" id="1.20.1600.10">
    <property type="entry name" value="Outer membrane efflux proteins (OEP)"/>
    <property type="match status" value="1"/>
</dbReference>
<dbReference type="SUPFAM" id="SSF56954">
    <property type="entry name" value="Outer membrane efflux proteins (OEP)"/>
    <property type="match status" value="1"/>
</dbReference>